<evidence type="ECO:0000256" key="2">
    <source>
        <dbReference type="ARBA" id="ARBA00023157"/>
    </source>
</evidence>
<evidence type="ECO:0000256" key="3">
    <source>
        <dbReference type="PROSITE-ProRule" id="PRU00076"/>
    </source>
</evidence>
<dbReference type="InterPro" id="IPR000742">
    <property type="entry name" value="EGF"/>
</dbReference>
<dbReference type="PROSITE" id="PS01187">
    <property type="entry name" value="EGF_CA"/>
    <property type="match status" value="1"/>
</dbReference>
<sequence length="138" mass="15183">MEIDLEQALNSFCIFLEINDCAETGACPDNAAICTDLLGRCEYTCKNGFEGGTCSDINECQTTPVVCAANLECRNLYGNYSCFCPFGQWLVSDNCADAYVYELDFVVLEGLDYNADLTDDSKKYFSDSLVGIENAVSF</sequence>
<comment type="caution">
    <text evidence="3">Lacks conserved residue(s) required for the propagation of feature annotation.</text>
</comment>
<dbReference type="AlphaFoldDB" id="A0A7D9EFG4"/>
<dbReference type="Pfam" id="PF07645">
    <property type="entry name" value="EGF_CA"/>
    <property type="match status" value="1"/>
</dbReference>
<organism evidence="4 5">
    <name type="scientific">Paramuricea clavata</name>
    <name type="common">Red gorgonian</name>
    <name type="synonym">Violescent sea-whip</name>
    <dbReference type="NCBI Taxonomy" id="317549"/>
    <lineage>
        <taxon>Eukaryota</taxon>
        <taxon>Metazoa</taxon>
        <taxon>Cnidaria</taxon>
        <taxon>Anthozoa</taxon>
        <taxon>Octocorallia</taxon>
        <taxon>Malacalcyonacea</taxon>
        <taxon>Plexauridae</taxon>
        <taxon>Paramuricea</taxon>
    </lineage>
</organism>
<protein>
    <submittedName>
        <fullName evidence="4">Fibrillin-1</fullName>
    </submittedName>
</protein>
<dbReference type="Gene3D" id="2.10.25.10">
    <property type="entry name" value="Laminin"/>
    <property type="match status" value="1"/>
</dbReference>
<dbReference type="Proteomes" id="UP001152795">
    <property type="component" value="Unassembled WGS sequence"/>
</dbReference>
<dbReference type="InterPro" id="IPR000152">
    <property type="entry name" value="EGF-type_Asp/Asn_hydroxyl_site"/>
</dbReference>
<keyword evidence="5" id="KW-1185">Reference proteome</keyword>
<keyword evidence="2" id="KW-1015">Disulfide bond</keyword>
<keyword evidence="1 3" id="KW-0245">EGF-like domain</keyword>
<dbReference type="InterPro" id="IPR018097">
    <property type="entry name" value="EGF_Ca-bd_CS"/>
</dbReference>
<dbReference type="CDD" id="cd00054">
    <property type="entry name" value="EGF_CA"/>
    <property type="match status" value="1"/>
</dbReference>
<evidence type="ECO:0000313" key="5">
    <source>
        <dbReference type="Proteomes" id="UP001152795"/>
    </source>
</evidence>
<dbReference type="InterPro" id="IPR049883">
    <property type="entry name" value="NOTCH1_EGF-like"/>
</dbReference>
<dbReference type="SMART" id="SM00179">
    <property type="entry name" value="EGF_CA"/>
    <property type="match status" value="2"/>
</dbReference>
<dbReference type="PROSITE" id="PS50026">
    <property type="entry name" value="EGF_3"/>
    <property type="match status" value="1"/>
</dbReference>
<comment type="caution">
    <text evidence="4">The sequence shown here is derived from an EMBL/GenBank/DDBJ whole genome shotgun (WGS) entry which is preliminary data.</text>
</comment>
<name>A0A7D9EFG4_PARCT</name>
<dbReference type="SMART" id="SM00181">
    <property type="entry name" value="EGF"/>
    <property type="match status" value="2"/>
</dbReference>
<dbReference type="InterPro" id="IPR001881">
    <property type="entry name" value="EGF-like_Ca-bd_dom"/>
</dbReference>
<dbReference type="EMBL" id="CACRXK020005375">
    <property type="protein sequence ID" value="CAB4005973.1"/>
    <property type="molecule type" value="Genomic_DNA"/>
</dbReference>
<accession>A0A7D9EFG4</accession>
<dbReference type="SUPFAM" id="SSF57196">
    <property type="entry name" value="EGF/Laminin"/>
    <property type="match status" value="1"/>
</dbReference>
<dbReference type="OrthoDB" id="5985519at2759"/>
<evidence type="ECO:0000313" key="4">
    <source>
        <dbReference type="EMBL" id="CAB4005973.1"/>
    </source>
</evidence>
<dbReference type="PROSITE" id="PS00010">
    <property type="entry name" value="ASX_HYDROXYL"/>
    <property type="match status" value="1"/>
</dbReference>
<reference evidence="4" key="1">
    <citation type="submission" date="2020-04" db="EMBL/GenBank/DDBJ databases">
        <authorList>
            <person name="Alioto T."/>
            <person name="Alioto T."/>
            <person name="Gomez Garrido J."/>
        </authorList>
    </citation>
    <scope>NUCLEOTIDE SEQUENCE</scope>
    <source>
        <strain evidence="4">A484AB</strain>
    </source>
</reference>
<dbReference type="GO" id="GO:0005509">
    <property type="term" value="F:calcium ion binding"/>
    <property type="evidence" value="ECO:0007669"/>
    <property type="project" value="InterPro"/>
</dbReference>
<evidence type="ECO:0000256" key="1">
    <source>
        <dbReference type="ARBA" id="ARBA00022536"/>
    </source>
</evidence>
<gene>
    <name evidence="4" type="ORF">PACLA_8A033450</name>
</gene>
<proteinExistence type="predicted"/>